<dbReference type="OrthoDB" id="8601913at2"/>
<comment type="caution">
    <text evidence="1">The sequence shown here is derived from an EMBL/GenBank/DDBJ whole genome shotgun (WGS) entry which is preliminary data.</text>
</comment>
<dbReference type="KEGG" id="smur:BWP33_02495"/>
<protein>
    <recommendedName>
        <fullName evidence="3">Lipoprotein</fullName>
    </recommendedName>
</protein>
<dbReference type="Proteomes" id="UP000017813">
    <property type="component" value="Unassembled WGS sequence"/>
</dbReference>
<dbReference type="PROSITE" id="PS51257">
    <property type="entry name" value="PROKAR_LIPOPROTEIN"/>
    <property type="match status" value="1"/>
</dbReference>
<dbReference type="RefSeq" id="WP_002640947.1">
    <property type="nucleotide sequence ID" value="NZ_CP019448.1"/>
</dbReference>
<sequence>MKKLWILGATFLLAACGNEMSDRNLKEAINEGVKFRNVCLPFQLNVQNRLSNENPHQTTLGEPVIKLLKRLESGKRANERAFKQMESLVRAGLYKAEKEERIGTGETALHYAVFTLTERGRGEIHLTPQGTLLCVGKQKAKKINYYTEPTTMDGLIVTNVSYQAKLQPEKWANNLLDDTPYENLGKETTTQTATLVKTSQGWRDILELR</sequence>
<reference evidence="1 2" key="2">
    <citation type="submission" date="2011-10" db="EMBL/GenBank/DDBJ databases">
        <title>The Genome Sequence of Simonsiella muelleri ATCC 29453.</title>
        <authorList>
            <consortium name="The Broad Institute Genome Sequencing Platform"/>
            <consortium name="The Broad Institute Genome Sequencing Center for Infectious Disease"/>
            <person name="Earl A."/>
            <person name="Ward D."/>
            <person name="Feldgarden M."/>
            <person name="Gevers D."/>
            <person name="Izard J."/>
            <person name="Baranova O.V."/>
            <person name="Blanton J.M."/>
            <person name="Tanner A.C."/>
            <person name="Dewhirst F."/>
            <person name="Young S.K."/>
            <person name="Zeng Q."/>
            <person name="Gargeya S."/>
            <person name="Fitzgerald M."/>
            <person name="Haas B."/>
            <person name="Abouelleil A."/>
            <person name="Alvarado L."/>
            <person name="Arachchi H.M."/>
            <person name="Berlin A."/>
            <person name="Brown A."/>
            <person name="Chapman S.B."/>
            <person name="Chen Z."/>
            <person name="Dunbar C."/>
            <person name="Freedman E."/>
            <person name="Gearin G."/>
            <person name="Goldberg J."/>
            <person name="Griggs A."/>
            <person name="Gujja S."/>
            <person name="Heiman D."/>
            <person name="Howarth C."/>
            <person name="Larson L."/>
            <person name="Lui A."/>
            <person name="MacDonald P.J.P."/>
            <person name="Montmayeur A."/>
            <person name="Murphy C."/>
            <person name="Neiman D."/>
            <person name="Pearson M."/>
            <person name="Priest M."/>
            <person name="Roberts A."/>
            <person name="Saif S."/>
            <person name="Shea T."/>
            <person name="Shenoy N."/>
            <person name="Sisk P."/>
            <person name="Stolte C."/>
            <person name="Sykes S."/>
            <person name="Wortman J."/>
            <person name="Nusbaum C."/>
            <person name="Birren B."/>
        </authorList>
    </citation>
    <scope>NUCLEOTIDE SEQUENCE [LARGE SCALE GENOMIC DNA]</scope>
    <source>
        <strain evidence="1 2">ATCC 29453</strain>
    </source>
</reference>
<organism evidence="1 2">
    <name type="scientific">Simonsiella muelleri ATCC 29453</name>
    <dbReference type="NCBI Taxonomy" id="641147"/>
    <lineage>
        <taxon>Bacteria</taxon>
        <taxon>Pseudomonadati</taxon>
        <taxon>Pseudomonadota</taxon>
        <taxon>Betaproteobacteria</taxon>
        <taxon>Neisseriales</taxon>
        <taxon>Neisseriaceae</taxon>
        <taxon>Simonsiella</taxon>
    </lineage>
</organism>
<accession>V9H9C2</accession>
<dbReference type="eggNOG" id="ENOG50332VP">
    <property type="taxonomic scope" value="Bacteria"/>
</dbReference>
<reference evidence="1 2" key="1">
    <citation type="submission" date="2010-03" db="EMBL/GenBank/DDBJ databases">
        <authorList>
            <consortium name="The Broad Institute Genome Sequencing Platform"/>
            <person name="Ward D."/>
            <person name="Earl A."/>
            <person name="Feldgarden M."/>
            <person name="Gevers D."/>
            <person name="Young S."/>
            <person name="Zeng Q."/>
            <person name="Koehrsen M."/>
            <person name="Alvarado L."/>
            <person name="Berlin A.M."/>
            <person name="Borenstein D."/>
            <person name="Chapman S.B."/>
            <person name="Chen Z."/>
            <person name="Engels R."/>
            <person name="Freedman E."/>
            <person name="Gellesch M."/>
            <person name="Goldberg J."/>
            <person name="Griggs A."/>
            <person name="Gujja S."/>
            <person name="Heilman E.R."/>
            <person name="Heiman D.I."/>
            <person name="Hepburn T.A."/>
            <person name="Howarth C."/>
            <person name="Jen D."/>
            <person name="Larson L."/>
            <person name="Mehta T."/>
            <person name="Park D."/>
            <person name="Pearson M."/>
            <person name="Richards J."/>
            <person name="Roberts A."/>
            <person name="Saif S."/>
            <person name="Shea T.D."/>
            <person name="Shenoy N."/>
            <person name="Sisk P."/>
            <person name="Stolte C."/>
            <person name="Sykes S.N."/>
            <person name="Walk T."/>
            <person name="White J."/>
            <person name="Yandava C."/>
            <person name="Izard J."/>
            <person name="Baranova O.V."/>
            <person name="Blanton J.M."/>
            <person name="Tanner A.C."/>
            <person name="Dewhirst F."/>
            <person name="Haas B."/>
            <person name="Nusbaum C."/>
            <person name="Birren B."/>
        </authorList>
    </citation>
    <scope>NUCLEOTIDE SEQUENCE [LARGE SCALE GENOMIC DNA]</scope>
    <source>
        <strain evidence="1 2">ATCC 29453</strain>
    </source>
</reference>
<proteinExistence type="predicted"/>
<evidence type="ECO:0000313" key="1">
    <source>
        <dbReference type="EMBL" id="EFG31619.1"/>
    </source>
</evidence>
<dbReference type="HOGENOM" id="CLU_1303523_0_0_4"/>
<keyword evidence="2" id="KW-1185">Reference proteome</keyword>
<evidence type="ECO:0008006" key="3">
    <source>
        <dbReference type="Google" id="ProtNLM"/>
    </source>
</evidence>
<gene>
    <name evidence="1" type="ORF">HMPREF9021_00014</name>
</gene>
<dbReference type="EMBL" id="ADCY02000001">
    <property type="protein sequence ID" value="EFG31619.1"/>
    <property type="molecule type" value="Genomic_DNA"/>
</dbReference>
<dbReference type="STRING" id="641147.HMPREF9021_00014"/>
<evidence type="ECO:0000313" key="2">
    <source>
        <dbReference type="Proteomes" id="UP000017813"/>
    </source>
</evidence>
<dbReference type="AlphaFoldDB" id="V9H9C2"/>
<name>V9H9C2_9NEIS</name>